<sequence>MSCKQLHSEAYEFAIEDIGNIIDAGIQGRDWIKEISPVQKRYIDEVTEKHLQMYVVGAAGGAVPSIAVA</sequence>
<gene>
    <name evidence="1" type="ORF">SAMN05216369_1256</name>
</gene>
<dbReference type="Proteomes" id="UP000184497">
    <property type="component" value="Unassembled WGS sequence"/>
</dbReference>
<dbReference type="AlphaFoldDB" id="A0A1M6R1I4"/>
<accession>A0A1M6R1I4</accession>
<evidence type="ECO:0000313" key="1">
    <source>
        <dbReference type="EMBL" id="SHK26260.1"/>
    </source>
</evidence>
<reference evidence="2" key="1">
    <citation type="submission" date="2016-11" db="EMBL/GenBank/DDBJ databases">
        <authorList>
            <person name="Varghese N."/>
            <person name="Submissions S."/>
        </authorList>
    </citation>
    <scope>NUCLEOTIDE SEQUENCE [LARGE SCALE GENOMIC DNA]</scope>
    <source>
        <strain evidence="2">CGMCC 1.10835</strain>
    </source>
</reference>
<keyword evidence="2" id="KW-1185">Reference proteome</keyword>
<name>A0A1M6R1I4_9GAMM</name>
<proteinExistence type="predicted"/>
<protein>
    <submittedName>
        <fullName evidence="1">Uncharacterized protein</fullName>
    </submittedName>
</protein>
<evidence type="ECO:0000313" key="2">
    <source>
        <dbReference type="Proteomes" id="UP000184497"/>
    </source>
</evidence>
<dbReference type="EMBL" id="FRAQ01000001">
    <property type="protein sequence ID" value="SHK26260.1"/>
    <property type="molecule type" value="Genomic_DNA"/>
</dbReference>
<organism evidence="1 2">
    <name type="scientific">Marinobacter antarcticus</name>
    <dbReference type="NCBI Taxonomy" id="564117"/>
    <lineage>
        <taxon>Bacteria</taxon>
        <taxon>Pseudomonadati</taxon>
        <taxon>Pseudomonadota</taxon>
        <taxon>Gammaproteobacteria</taxon>
        <taxon>Pseudomonadales</taxon>
        <taxon>Marinobacteraceae</taxon>
        <taxon>Marinobacter</taxon>
    </lineage>
</organism>